<dbReference type="PANTHER" id="PTHR43833">
    <property type="entry name" value="POTASSIUM CHANNEL PROTEIN 2-RELATED-RELATED"/>
    <property type="match status" value="1"/>
</dbReference>
<dbReference type="Pfam" id="PF07885">
    <property type="entry name" value="Ion_trans_2"/>
    <property type="match status" value="1"/>
</dbReference>
<dbReference type="EMBL" id="BAAAUV010000009">
    <property type="protein sequence ID" value="GAA3218529.1"/>
    <property type="molecule type" value="Genomic_DNA"/>
</dbReference>
<dbReference type="RefSeq" id="WP_344830900.1">
    <property type="nucleotide sequence ID" value="NZ_BAAAUV010000009.1"/>
</dbReference>
<dbReference type="Gene3D" id="3.40.50.720">
    <property type="entry name" value="NAD(P)-binding Rossmann-like Domain"/>
    <property type="match status" value="1"/>
</dbReference>
<name>A0ABP6QFC5_9ACTN</name>
<dbReference type="InterPro" id="IPR050721">
    <property type="entry name" value="Trk_Ktr_HKT_K-transport"/>
</dbReference>
<gene>
    <name evidence="3" type="ORF">GCM10010468_42090</name>
</gene>
<dbReference type="Gene3D" id="1.10.287.70">
    <property type="match status" value="1"/>
</dbReference>
<proteinExistence type="predicted"/>
<dbReference type="InterPro" id="IPR013099">
    <property type="entry name" value="K_chnl_dom"/>
</dbReference>
<feature type="domain" description="Potassium channel" evidence="2">
    <location>
        <begin position="28"/>
        <end position="100"/>
    </location>
</feature>
<evidence type="ECO:0000259" key="2">
    <source>
        <dbReference type="Pfam" id="PF07885"/>
    </source>
</evidence>
<keyword evidence="1" id="KW-0812">Transmembrane</keyword>
<evidence type="ECO:0000313" key="3">
    <source>
        <dbReference type="EMBL" id="GAA3218529.1"/>
    </source>
</evidence>
<keyword evidence="4" id="KW-1185">Reference proteome</keyword>
<sequence>MPIALLRVLHGITAKAWRAPALAMLSAFVVGFLLIHFCEPADAKIREPWNYLWYFFVSGTTVGYGDLFPVSAGGRVGAVLIVSCGLSAGLVLFAELTLWLAKGQTLKATGHARLHHENHVIVIGYRRSRVLEIVKQLRNDPKHTRTPVVVVFWEDQLSGENPDPGVLEVIAFDGTAFERACLDRAATVFVQGRDHDETVRVMLDVNAHAAASCHLVAAVPDGVRRAEFQRALSLINPEIEPVGTDDPAVVADVIRNPGVATIYSNLASTLDADSSLFRVDVPEGEGPWTRLALAVHLLERGCTLLAVGESSRPNARFRLDPDPAALVGGGQSLAIVAHDRPEIVWSGIPTS</sequence>
<protein>
    <submittedName>
        <fullName evidence="3">Ion channel</fullName>
    </submittedName>
</protein>
<feature type="transmembrane region" description="Helical" evidence="1">
    <location>
        <begin position="51"/>
        <end position="70"/>
    </location>
</feature>
<feature type="transmembrane region" description="Helical" evidence="1">
    <location>
        <begin position="20"/>
        <end position="39"/>
    </location>
</feature>
<dbReference type="SUPFAM" id="SSF81324">
    <property type="entry name" value="Voltage-gated potassium channels"/>
    <property type="match status" value="1"/>
</dbReference>
<dbReference type="PANTHER" id="PTHR43833:SF9">
    <property type="entry name" value="POTASSIUM CHANNEL PROTEIN YUGO-RELATED"/>
    <property type="match status" value="1"/>
</dbReference>
<keyword evidence="1" id="KW-0472">Membrane</keyword>
<evidence type="ECO:0000313" key="4">
    <source>
        <dbReference type="Proteomes" id="UP001501237"/>
    </source>
</evidence>
<reference evidence="4" key="1">
    <citation type="journal article" date="2019" name="Int. J. Syst. Evol. Microbiol.">
        <title>The Global Catalogue of Microorganisms (GCM) 10K type strain sequencing project: providing services to taxonomists for standard genome sequencing and annotation.</title>
        <authorList>
            <consortium name="The Broad Institute Genomics Platform"/>
            <consortium name="The Broad Institute Genome Sequencing Center for Infectious Disease"/>
            <person name="Wu L."/>
            <person name="Ma J."/>
        </authorList>
    </citation>
    <scope>NUCLEOTIDE SEQUENCE [LARGE SCALE GENOMIC DNA]</scope>
    <source>
        <strain evidence="4">JCM 9377</strain>
    </source>
</reference>
<dbReference type="Proteomes" id="UP001501237">
    <property type="component" value="Unassembled WGS sequence"/>
</dbReference>
<organism evidence="3 4">
    <name type="scientific">Actinocorallia longicatena</name>
    <dbReference type="NCBI Taxonomy" id="111803"/>
    <lineage>
        <taxon>Bacteria</taxon>
        <taxon>Bacillati</taxon>
        <taxon>Actinomycetota</taxon>
        <taxon>Actinomycetes</taxon>
        <taxon>Streptosporangiales</taxon>
        <taxon>Thermomonosporaceae</taxon>
        <taxon>Actinocorallia</taxon>
    </lineage>
</organism>
<feature type="transmembrane region" description="Helical" evidence="1">
    <location>
        <begin position="76"/>
        <end position="101"/>
    </location>
</feature>
<accession>A0ABP6QFC5</accession>
<keyword evidence="1" id="KW-1133">Transmembrane helix</keyword>
<evidence type="ECO:0000256" key="1">
    <source>
        <dbReference type="SAM" id="Phobius"/>
    </source>
</evidence>
<comment type="caution">
    <text evidence="3">The sequence shown here is derived from an EMBL/GenBank/DDBJ whole genome shotgun (WGS) entry which is preliminary data.</text>
</comment>